<keyword evidence="1" id="KW-1133">Transmembrane helix</keyword>
<dbReference type="EMBL" id="PHNE01000001">
    <property type="protein sequence ID" value="PPE06115.1"/>
    <property type="molecule type" value="Genomic_DNA"/>
</dbReference>
<feature type="transmembrane region" description="Helical" evidence="1">
    <location>
        <begin position="128"/>
        <end position="155"/>
    </location>
</feature>
<evidence type="ECO:0000313" key="3">
    <source>
        <dbReference type="Proteomes" id="UP000237865"/>
    </source>
</evidence>
<organism evidence="2 3">
    <name type="scientific">Williamsoniiplasma lucivorax</name>
    <dbReference type="NCBI Taxonomy" id="209274"/>
    <lineage>
        <taxon>Bacteria</taxon>
        <taxon>Bacillati</taxon>
        <taxon>Mycoplasmatota</taxon>
        <taxon>Mollicutes</taxon>
        <taxon>Entomoplasmatales</taxon>
        <taxon>Williamsoniiplasma</taxon>
    </lineage>
</organism>
<keyword evidence="1" id="KW-0472">Membrane</keyword>
<keyword evidence="3" id="KW-1185">Reference proteome</keyword>
<protein>
    <recommendedName>
        <fullName evidence="4">Transmembrane protein</fullName>
    </recommendedName>
</protein>
<comment type="caution">
    <text evidence="2">The sequence shown here is derived from an EMBL/GenBank/DDBJ whole genome shotgun (WGS) entry which is preliminary data.</text>
</comment>
<accession>A0A2S5RG60</accession>
<name>A0A2S5RG60_9MOLU</name>
<evidence type="ECO:0000313" key="2">
    <source>
        <dbReference type="EMBL" id="PPE06115.1"/>
    </source>
</evidence>
<feature type="transmembrane region" description="Helical" evidence="1">
    <location>
        <begin position="7"/>
        <end position="26"/>
    </location>
</feature>
<evidence type="ECO:0000256" key="1">
    <source>
        <dbReference type="SAM" id="Phobius"/>
    </source>
</evidence>
<keyword evidence="1" id="KW-0812">Transmembrane</keyword>
<dbReference type="STRING" id="1399797.GCA_000518285_00832"/>
<dbReference type="RefSeq" id="WP_028126617.1">
    <property type="nucleotide sequence ID" value="NZ_PHNE01000001.1"/>
</dbReference>
<dbReference type="Proteomes" id="UP000237865">
    <property type="component" value="Unassembled WGS sequence"/>
</dbReference>
<proteinExistence type="predicted"/>
<reference evidence="2 3" key="1">
    <citation type="submission" date="2017-11" db="EMBL/GenBank/DDBJ databases">
        <title>Genome sequence of Entomoplasma lucivorax PIPN-2 (ATCC 49196).</title>
        <authorList>
            <person name="Lo W.-S."/>
            <person name="Gasparich G.E."/>
            <person name="Kuo C.-H."/>
        </authorList>
    </citation>
    <scope>NUCLEOTIDE SEQUENCE [LARGE SCALE GENOMIC DNA]</scope>
    <source>
        <strain evidence="2 3">PIPN-2</strain>
    </source>
</reference>
<dbReference type="AlphaFoldDB" id="A0A2S5RG60"/>
<feature type="transmembrane region" description="Helical" evidence="1">
    <location>
        <begin position="82"/>
        <end position="108"/>
    </location>
</feature>
<sequence length="240" mass="28208">MNKKKMFNILIKVYLLTFFLMVLHTFVPKSTDVVQFILFDFKYINFAFTILSSLFAAFVLFNLIGMYKTLRDKKTIKISKSAYCAFAIWVTSLMMQITVFSLFVQTQLGVFDNIFVNVTIVKQEIVNFLLWFQSFITLALVICSIASVILLFILIKIYKTLLIQSEEISSLRLWFTTFYRNIYRKQATYNFLGKIKDVLIQIIFLFWIYNQKQELTINAIHSTQLKNIKKGTTPPSFLFN</sequence>
<gene>
    <name evidence="2" type="ORF">ELUCI_v1c04060</name>
</gene>
<evidence type="ECO:0008006" key="4">
    <source>
        <dbReference type="Google" id="ProtNLM"/>
    </source>
</evidence>
<feature type="transmembrane region" description="Helical" evidence="1">
    <location>
        <begin position="46"/>
        <end position="70"/>
    </location>
</feature>